<name>A0A2S7WK61_9FLAO</name>
<evidence type="ECO:0000313" key="1">
    <source>
        <dbReference type="EMBL" id="PQJ77989.1"/>
    </source>
</evidence>
<protein>
    <submittedName>
        <fullName evidence="1">Uncharacterized protein</fullName>
    </submittedName>
</protein>
<comment type="caution">
    <text evidence="1">The sequence shown here is derived from an EMBL/GenBank/DDBJ whole genome shotgun (WGS) entry which is preliminary data.</text>
</comment>
<keyword evidence="2" id="KW-1185">Reference proteome</keyword>
<dbReference type="EMBL" id="MSCN01000001">
    <property type="protein sequence ID" value="PQJ77989.1"/>
    <property type="molecule type" value="Genomic_DNA"/>
</dbReference>
<accession>A0A2S7WK61</accession>
<organism evidence="1 2">
    <name type="scientific">Polaribacter porphyrae</name>
    <dbReference type="NCBI Taxonomy" id="1137780"/>
    <lineage>
        <taxon>Bacteria</taxon>
        <taxon>Pseudomonadati</taxon>
        <taxon>Bacteroidota</taxon>
        <taxon>Flavobacteriia</taxon>
        <taxon>Flavobacteriales</taxon>
        <taxon>Flavobacteriaceae</taxon>
    </lineage>
</organism>
<dbReference type="AlphaFoldDB" id="A0A2S7WK61"/>
<dbReference type="Proteomes" id="UP000238882">
    <property type="component" value="Unassembled WGS sequence"/>
</dbReference>
<gene>
    <name evidence="1" type="ORF">BTO18_01760</name>
</gene>
<proteinExistence type="predicted"/>
<reference evidence="1 2" key="1">
    <citation type="submission" date="2016-12" db="EMBL/GenBank/DDBJ databases">
        <title>Trade-off between light-utilization and light-protection in marine flavobacteria.</title>
        <authorList>
            <person name="Kumagai Y."/>
            <person name="Yoshizawa S."/>
            <person name="Kogure K."/>
            <person name="Iwasaki W."/>
        </authorList>
    </citation>
    <scope>NUCLEOTIDE SEQUENCE [LARGE SCALE GENOMIC DNA]</scope>
    <source>
        <strain evidence="1 2">NBRC 108759</strain>
    </source>
</reference>
<sequence>MVLVLKYNLKLKIMGTTVGNILLSYDIKNKHNDVKEGLQELGYLDHFNFKGETKIYYLPNTTLWHSKKSSNQAMSDLKSVCRNCNVTLEKGIVVKATEFVSI</sequence>
<evidence type="ECO:0000313" key="2">
    <source>
        <dbReference type="Proteomes" id="UP000238882"/>
    </source>
</evidence>